<dbReference type="SUPFAM" id="SSF53697">
    <property type="entry name" value="SIS domain"/>
    <property type="match status" value="2"/>
</dbReference>
<feature type="compositionally biased region" description="Acidic residues" evidence="4">
    <location>
        <begin position="104"/>
        <end position="126"/>
    </location>
</feature>
<gene>
    <name evidence="5" type="ORF">ACHAWU_007478</name>
</gene>
<dbReference type="Pfam" id="PF00342">
    <property type="entry name" value="PGI"/>
    <property type="match status" value="1"/>
</dbReference>
<dbReference type="AlphaFoldDB" id="A0ABD3MR94"/>
<dbReference type="InterPro" id="IPR046348">
    <property type="entry name" value="SIS_dom_sf"/>
</dbReference>
<organism evidence="5 6">
    <name type="scientific">Discostella pseudostelligera</name>
    <dbReference type="NCBI Taxonomy" id="259834"/>
    <lineage>
        <taxon>Eukaryota</taxon>
        <taxon>Sar</taxon>
        <taxon>Stramenopiles</taxon>
        <taxon>Ochrophyta</taxon>
        <taxon>Bacillariophyta</taxon>
        <taxon>Coscinodiscophyceae</taxon>
        <taxon>Thalassiosirophycidae</taxon>
        <taxon>Stephanodiscales</taxon>
        <taxon>Stephanodiscaceae</taxon>
        <taxon>Discostella</taxon>
    </lineage>
</organism>
<accession>A0ABD3MR94</accession>
<evidence type="ECO:0000313" key="6">
    <source>
        <dbReference type="Proteomes" id="UP001530293"/>
    </source>
</evidence>
<evidence type="ECO:0000313" key="5">
    <source>
        <dbReference type="EMBL" id="KAL3766443.1"/>
    </source>
</evidence>
<feature type="region of interest" description="Disordered" evidence="4">
    <location>
        <begin position="324"/>
        <end position="370"/>
    </location>
</feature>
<feature type="region of interest" description="Disordered" evidence="4">
    <location>
        <begin position="279"/>
        <end position="305"/>
    </location>
</feature>
<feature type="region of interest" description="Disordered" evidence="4">
    <location>
        <begin position="97"/>
        <end position="186"/>
    </location>
</feature>
<feature type="compositionally biased region" description="Gly residues" evidence="4">
    <location>
        <begin position="328"/>
        <end position="338"/>
    </location>
</feature>
<dbReference type="Gene3D" id="3.40.50.10490">
    <property type="entry name" value="Glucose-6-phosphate isomerase like protein, domain 1"/>
    <property type="match status" value="1"/>
</dbReference>
<dbReference type="EMBL" id="JALLBG020000085">
    <property type="protein sequence ID" value="KAL3766443.1"/>
    <property type="molecule type" value="Genomic_DNA"/>
</dbReference>
<evidence type="ECO:0008006" key="7">
    <source>
        <dbReference type="Google" id="ProtNLM"/>
    </source>
</evidence>
<evidence type="ECO:0000256" key="1">
    <source>
        <dbReference type="ARBA" id="ARBA00022432"/>
    </source>
</evidence>
<dbReference type="InterPro" id="IPR001672">
    <property type="entry name" value="G6P_Isomerase"/>
</dbReference>
<dbReference type="PANTHER" id="PTHR11469:SF1">
    <property type="entry name" value="GLUCOSE-6-PHOSPHATE ISOMERASE"/>
    <property type="match status" value="1"/>
</dbReference>
<feature type="compositionally biased region" description="Polar residues" evidence="4">
    <location>
        <begin position="348"/>
        <end position="359"/>
    </location>
</feature>
<dbReference type="GO" id="GO:0006094">
    <property type="term" value="P:gluconeogenesis"/>
    <property type="evidence" value="ECO:0007669"/>
    <property type="project" value="UniProtKB-KW"/>
</dbReference>
<evidence type="ECO:0000256" key="4">
    <source>
        <dbReference type="SAM" id="MobiDB-lite"/>
    </source>
</evidence>
<dbReference type="Proteomes" id="UP001530293">
    <property type="component" value="Unassembled WGS sequence"/>
</dbReference>
<keyword evidence="3" id="KW-0413">Isomerase</keyword>
<protein>
    <recommendedName>
        <fullName evidence="7">Glucose-6-phosphate isomerase</fullName>
    </recommendedName>
</protein>
<proteinExistence type="predicted"/>
<dbReference type="GO" id="GO:0016853">
    <property type="term" value="F:isomerase activity"/>
    <property type="evidence" value="ECO:0007669"/>
    <property type="project" value="UniProtKB-KW"/>
</dbReference>
<sequence>MLARHANDEYDNLHSLPRLAELRCHQIRNLAWGRKPTTISYDYGSGRRRKVADDEYLEVECGDDGFHNVYLSSSTPSFLDSGAITSTIGGVGGGGGVNVSFAHEDDDDTDVDVEEEEYQNDDDDRDDTSWGRSMHLAYRVPSSGQGSFMHDPTTAATTSTLPLSSSSRTGGGGPASSSAKDSKRHPPVNALEAIHETQSRIEQLSNAIRTGKKRSAHFYGDVPLVDVLVVSGGGGTGGCGGGGVVTSAMEFVYHTLLHGSASSCAFSYVDPTSLVSSPSNAMESMPSTPDAYSGGGGGGMKKSSTLQSTAGGVLNMVTTPFKSAVQRGTGGGGGGVGGRSLSLSSSLNDGTISQSSAQHPNPRKKKLRQRKLKILSSSESSALHAALSDLDPATTIVITLNIHPDWEEECNELTSIVKTWLFSVLATSSSSSREEEDVRRREHILRHHLYTVTGRDLLPHSSSSSKSLDQNVFVLPKHSRCEAFSTFSAAGILVSEHEHHLFLRVLSSIRRTYFIRCSKLPSYHRTHIIHSLLKFLSFTHNHNRPHIHTHTNQKPLSIIFGWEMISSLLAGAHDIDRHFVDASPQHNLPVMLALVDFWNDAFLNSKGRVVSSCLGAMGLYPKCVAVLESTVLSNASSTSSPSSKSLPILGKSSVAIKFQSMGRGVERKDGPAPVLDGGPRSTNNYGIGHEMDKRLSAEVIMTFDSPTCAALPGSSIISMKDAHQKRICTLLAHADTLAFGAGWGGTNPATYSATTSAFDHVPSSPPMIQSVDSMLSQSSTNGLFGVSAPSSMSLGGNQSSTLLFCGACDAYTCGQLIALAEHRATVKAWLWNIDPFVITKFSIRQEREDHLSERMRQMDQVLSSRGECSRDDVGSTSLLGGVHSTTKFVLKEYADRMPRY</sequence>
<reference evidence="5 6" key="1">
    <citation type="submission" date="2024-10" db="EMBL/GenBank/DDBJ databases">
        <title>Updated reference genomes for cyclostephanoid diatoms.</title>
        <authorList>
            <person name="Roberts W.R."/>
            <person name="Alverson A.J."/>
        </authorList>
    </citation>
    <scope>NUCLEOTIDE SEQUENCE [LARGE SCALE GENOMIC DNA]</scope>
    <source>
        <strain evidence="5 6">AJA232-27</strain>
    </source>
</reference>
<evidence type="ECO:0000256" key="3">
    <source>
        <dbReference type="ARBA" id="ARBA00023235"/>
    </source>
</evidence>
<dbReference type="PANTHER" id="PTHR11469">
    <property type="entry name" value="GLUCOSE-6-PHOSPHATE ISOMERASE"/>
    <property type="match status" value="1"/>
</dbReference>
<feature type="compositionally biased region" description="Low complexity" evidence="4">
    <location>
        <begin position="152"/>
        <end position="168"/>
    </location>
</feature>
<keyword evidence="1" id="KW-0312">Gluconeogenesis</keyword>
<evidence type="ECO:0000256" key="2">
    <source>
        <dbReference type="ARBA" id="ARBA00023152"/>
    </source>
</evidence>
<comment type="caution">
    <text evidence="5">The sequence shown here is derived from an EMBL/GenBank/DDBJ whole genome shotgun (WGS) entry which is preliminary data.</text>
</comment>
<keyword evidence="6" id="KW-1185">Reference proteome</keyword>
<feature type="region of interest" description="Disordered" evidence="4">
    <location>
        <begin position="664"/>
        <end position="685"/>
    </location>
</feature>
<feature type="compositionally biased region" description="Basic residues" evidence="4">
    <location>
        <begin position="361"/>
        <end position="370"/>
    </location>
</feature>
<keyword evidence="2" id="KW-0324">Glycolysis</keyword>
<dbReference type="GO" id="GO:0006096">
    <property type="term" value="P:glycolytic process"/>
    <property type="evidence" value="ECO:0007669"/>
    <property type="project" value="UniProtKB-KW"/>
</dbReference>
<name>A0ABD3MR94_9STRA</name>